<sequence length="278" mass="31536">VSTWIDEFFLLEKFGVELEYIPVDKYDKMVKDVRERDAQEYVDFLKTNYTVDQVDDSTLLASARQSLAFVKMIEENGLSGIALEDFNEDIYRILGFRPHLYHPRFGELGCTIGLEADVAGVLATIIVSWLAGRMGMFNEFFSVDRNKNVVLLGHAGQGELSMGDPSTFTVTYDLEFDSSQKRGAWLSYRAKQGEMTLLNFTPEYGKLKAFAFRGECLPGPRIMEGYSHMLIRPPGNVIELYNNIVKNGLIQHWGTVHGDITSELDHLTRQLGLDLKML</sequence>
<dbReference type="InterPro" id="IPR009015">
    <property type="entry name" value="Fucose_isomerase_N/cen_sf"/>
</dbReference>
<dbReference type="GO" id="GO:0005737">
    <property type="term" value="C:cytoplasm"/>
    <property type="evidence" value="ECO:0007669"/>
    <property type="project" value="InterPro"/>
</dbReference>
<organism evidence="3">
    <name type="scientific">marine sediment metagenome</name>
    <dbReference type="NCBI Taxonomy" id="412755"/>
    <lineage>
        <taxon>unclassified sequences</taxon>
        <taxon>metagenomes</taxon>
        <taxon>ecological metagenomes</taxon>
    </lineage>
</organism>
<keyword evidence="2" id="KW-0119">Carbohydrate metabolism</keyword>
<evidence type="ECO:0008006" key="4">
    <source>
        <dbReference type="Google" id="ProtNLM"/>
    </source>
</evidence>
<dbReference type="PANTHER" id="PTHR36120">
    <property type="entry name" value="FUCOSE ISOMERASE"/>
    <property type="match status" value="1"/>
</dbReference>
<evidence type="ECO:0000256" key="1">
    <source>
        <dbReference type="ARBA" id="ARBA00023235"/>
    </source>
</evidence>
<proteinExistence type="predicted"/>
<evidence type="ECO:0000256" key="2">
    <source>
        <dbReference type="ARBA" id="ARBA00023277"/>
    </source>
</evidence>
<dbReference type="GO" id="GO:0016861">
    <property type="term" value="F:intramolecular oxidoreductase activity, interconverting aldoses and ketoses"/>
    <property type="evidence" value="ECO:0007669"/>
    <property type="project" value="InterPro"/>
</dbReference>
<keyword evidence="1" id="KW-0413">Isomerase</keyword>
<protein>
    <recommendedName>
        <fullName evidence="4">L-fucose isomerase C-terminal domain-containing protein</fullName>
    </recommendedName>
</protein>
<dbReference type="EMBL" id="LAZR01034582">
    <property type="protein sequence ID" value="KKL44903.1"/>
    <property type="molecule type" value="Genomic_DNA"/>
</dbReference>
<evidence type="ECO:0000313" key="3">
    <source>
        <dbReference type="EMBL" id="KKL44903.1"/>
    </source>
</evidence>
<name>A0A0F9C6G1_9ZZZZ</name>
<gene>
    <name evidence="3" type="ORF">LCGC14_2361040</name>
</gene>
<accession>A0A0F9C6G1</accession>
<comment type="caution">
    <text evidence="3">The sequence shown here is derived from an EMBL/GenBank/DDBJ whole genome shotgun (WGS) entry which is preliminary data.</text>
</comment>
<dbReference type="AlphaFoldDB" id="A0A0F9C6G1"/>
<feature type="non-terminal residue" evidence="3">
    <location>
        <position position="1"/>
    </location>
</feature>
<reference evidence="3" key="1">
    <citation type="journal article" date="2015" name="Nature">
        <title>Complex archaea that bridge the gap between prokaryotes and eukaryotes.</title>
        <authorList>
            <person name="Spang A."/>
            <person name="Saw J.H."/>
            <person name="Jorgensen S.L."/>
            <person name="Zaremba-Niedzwiedzka K."/>
            <person name="Martijn J."/>
            <person name="Lind A.E."/>
            <person name="van Eijk R."/>
            <person name="Schleper C."/>
            <person name="Guy L."/>
            <person name="Ettema T.J."/>
        </authorList>
    </citation>
    <scope>NUCLEOTIDE SEQUENCE</scope>
</reference>
<dbReference type="SUPFAM" id="SSF53743">
    <property type="entry name" value="FucI/AraA N-terminal and middle domains"/>
    <property type="match status" value="1"/>
</dbReference>
<dbReference type="PANTHER" id="PTHR36120:SF1">
    <property type="entry name" value="L-FUCOSE ISOMERASE C-TERMINAL DOMAIN-CONTAINING PROTEIN"/>
    <property type="match status" value="1"/>
</dbReference>
<dbReference type="GO" id="GO:0005996">
    <property type="term" value="P:monosaccharide metabolic process"/>
    <property type="evidence" value="ECO:0007669"/>
    <property type="project" value="InterPro"/>
</dbReference>